<feature type="transmembrane region" description="Helical" evidence="1">
    <location>
        <begin position="54"/>
        <end position="74"/>
    </location>
</feature>
<protein>
    <submittedName>
        <fullName evidence="2">Cobalamin biosynthesis protein CobD/CbiB</fullName>
    </submittedName>
</protein>
<feature type="transmembrane region" description="Helical" evidence="1">
    <location>
        <begin position="109"/>
        <end position="127"/>
    </location>
</feature>
<dbReference type="EMBL" id="JACIJO010000001">
    <property type="protein sequence ID" value="MBB6325285.1"/>
    <property type="molecule type" value="Genomic_DNA"/>
</dbReference>
<gene>
    <name evidence="2" type="ORF">FHS59_000900</name>
</gene>
<evidence type="ECO:0000313" key="3">
    <source>
        <dbReference type="Proteomes" id="UP000588604"/>
    </source>
</evidence>
<feature type="transmembrane region" description="Helical" evidence="1">
    <location>
        <begin position="12"/>
        <end position="28"/>
    </location>
</feature>
<dbReference type="AlphaFoldDB" id="A0A841MRW9"/>
<accession>A0A841MRW9</accession>
<name>A0A841MRW9_9BACT</name>
<dbReference type="Proteomes" id="UP000588604">
    <property type="component" value="Unassembled WGS sequence"/>
</dbReference>
<dbReference type="RefSeq" id="WP_246388299.1">
    <property type="nucleotide sequence ID" value="NZ_JACIJO010000001.1"/>
</dbReference>
<organism evidence="2 3">
    <name type="scientific">Algoriphagus iocasae</name>
    <dbReference type="NCBI Taxonomy" id="1836499"/>
    <lineage>
        <taxon>Bacteria</taxon>
        <taxon>Pseudomonadati</taxon>
        <taxon>Bacteroidota</taxon>
        <taxon>Cytophagia</taxon>
        <taxon>Cytophagales</taxon>
        <taxon>Cyclobacteriaceae</taxon>
        <taxon>Algoriphagus</taxon>
    </lineage>
</organism>
<evidence type="ECO:0000256" key="1">
    <source>
        <dbReference type="SAM" id="Phobius"/>
    </source>
</evidence>
<sequence length="132" mass="14987">MFDYLIVMKIKILNVLLIISSLFGYLEWGEGQHSFLFQIEAELFQKIVSEPSSVIHPFTVIPSIGQLLLLITVFQKKPNKILTYIGIGSLGLLLGFMTLIGIIGKNPKIFFSTIPFLVFALMVIFNFKKNEF</sequence>
<evidence type="ECO:0000313" key="2">
    <source>
        <dbReference type="EMBL" id="MBB6325285.1"/>
    </source>
</evidence>
<keyword evidence="1" id="KW-0812">Transmembrane</keyword>
<keyword evidence="1" id="KW-0472">Membrane</keyword>
<keyword evidence="3" id="KW-1185">Reference proteome</keyword>
<proteinExistence type="predicted"/>
<comment type="caution">
    <text evidence="2">The sequence shown here is derived from an EMBL/GenBank/DDBJ whole genome shotgun (WGS) entry which is preliminary data.</text>
</comment>
<keyword evidence="1" id="KW-1133">Transmembrane helix</keyword>
<feature type="transmembrane region" description="Helical" evidence="1">
    <location>
        <begin position="81"/>
        <end position="103"/>
    </location>
</feature>
<reference evidence="2 3" key="1">
    <citation type="submission" date="2020-08" db="EMBL/GenBank/DDBJ databases">
        <title>Genomic Encyclopedia of Type Strains, Phase IV (KMG-IV): sequencing the most valuable type-strain genomes for metagenomic binning, comparative biology and taxonomic classification.</title>
        <authorList>
            <person name="Goeker M."/>
        </authorList>
    </citation>
    <scope>NUCLEOTIDE SEQUENCE [LARGE SCALE GENOMIC DNA]</scope>
    <source>
        <strain evidence="2 3">DSM 102044</strain>
    </source>
</reference>